<feature type="region of interest" description="Disordered" evidence="1">
    <location>
        <begin position="1"/>
        <end position="20"/>
    </location>
</feature>
<dbReference type="AlphaFoldDB" id="A0A813NCB4"/>
<evidence type="ECO:0000313" key="3">
    <source>
        <dbReference type="Proteomes" id="UP000663845"/>
    </source>
</evidence>
<evidence type="ECO:0000313" key="2">
    <source>
        <dbReference type="EMBL" id="CAF0733599.1"/>
    </source>
</evidence>
<gene>
    <name evidence="2" type="ORF">JYZ213_LOCUS1392</name>
</gene>
<organism evidence="2 3">
    <name type="scientific">Adineta steineri</name>
    <dbReference type="NCBI Taxonomy" id="433720"/>
    <lineage>
        <taxon>Eukaryota</taxon>
        <taxon>Metazoa</taxon>
        <taxon>Spiralia</taxon>
        <taxon>Gnathifera</taxon>
        <taxon>Rotifera</taxon>
        <taxon>Eurotatoria</taxon>
        <taxon>Bdelloidea</taxon>
        <taxon>Adinetida</taxon>
        <taxon>Adinetidae</taxon>
        <taxon>Adineta</taxon>
    </lineage>
</organism>
<name>A0A813NCB4_9BILA</name>
<dbReference type="Proteomes" id="UP000663845">
    <property type="component" value="Unassembled WGS sequence"/>
</dbReference>
<reference evidence="2" key="1">
    <citation type="submission" date="2021-02" db="EMBL/GenBank/DDBJ databases">
        <authorList>
            <person name="Nowell W R."/>
        </authorList>
    </citation>
    <scope>NUCLEOTIDE SEQUENCE</scope>
</reference>
<proteinExistence type="predicted"/>
<evidence type="ECO:0000256" key="1">
    <source>
        <dbReference type="SAM" id="MobiDB-lite"/>
    </source>
</evidence>
<sequence length="110" mass="12325">MAHKYNNDPPPPDLPQPNKLFRTCGRLPTIPPRPKPAVSGPDCSTWIFLYRSATSRSNPNNDSTIAELSTFLLGLQQQHNDLLLLVQQQQQQQINPILDLQQPPPPAPQL</sequence>
<protein>
    <submittedName>
        <fullName evidence="2">Uncharacterized protein</fullName>
    </submittedName>
</protein>
<dbReference type="EMBL" id="CAJNOG010000006">
    <property type="protein sequence ID" value="CAF0733599.1"/>
    <property type="molecule type" value="Genomic_DNA"/>
</dbReference>
<comment type="caution">
    <text evidence="2">The sequence shown here is derived from an EMBL/GenBank/DDBJ whole genome shotgun (WGS) entry which is preliminary data.</text>
</comment>
<accession>A0A813NCB4</accession>